<dbReference type="InterPro" id="IPR001917">
    <property type="entry name" value="Aminotrans_II_pyridoxalP_BS"/>
</dbReference>
<evidence type="ECO:0000256" key="1">
    <source>
        <dbReference type="ARBA" id="ARBA00001933"/>
    </source>
</evidence>
<dbReference type="PATRIC" id="fig|932677.3.peg.613"/>
<dbReference type="AlphaFoldDB" id="A0A0H3KUB8"/>
<dbReference type="InterPro" id="IPR015422">
    <property type="entry name" value="PyrdxlP-dep_Trfase_small"/>
</dbReference>
<dbReference type="InterPro" id="IPR015421">
    <property type="entry name" value="PyrdxlP-dep_Trfase_major"/>
</dbReference>
<evidence type="ECO:0000256" key="4">
    <source>
        <dbReference type="ARBA" id="ARBA00011738"/>
    </source>
</evidence>
<dbReference type="InterPro" id="IPR004839">
    <property type="entry name" value="Aminotransferase_I/II_large"/>
</dbReference>
<dbReference type="SUPFAM" id="SSF53383">
    <property type="entry name" value="PLP-dependent transferases"/>
    <property type="match status" value="1"/>
</dbReference>
<dbReference type="EMBL" id="AP012032">
    <property type="protein sequence ID" value="BAK10616.1"/>
    <property type="molecule type" value="Genomic_DNA"/>
</dbReference>
<dbReference type="NCBIfam" id="TIGR00858">
    <property type="entry name" value="bioF"/>
    <property type="match status" value="1"/>
</dbReference>
<dbReference type="EC" id="2.3.1.47" evidence="9"/>
<feature type="domain" description="Aminotransferase class I/classII large" evidence="11">
    <location>
        <begin position="44"/>
        <end position="378"/>
    </location>
</feature>
<dbReference type="InterPro" id="IPR050087">
    <property type="entry name" value="AON_synthase_class-II"/>
</dbReference>
<feature type="binding site" evidence="9">
    <location>
        <position position="179"/>
    </location>
    <ligand>
        <name>pyridoxal 5'-phosphate</name>
        <dbReference type="ChEBI" id="CHEBI:597326"/>
    </ligand>
</feature>
<name>A0A0H3KUB8_PANAA</name>
<evidence type="ECO:0000313" key="12">
    <source>
        <dbReference type="EMBL" id="BAK10616.1"/>
    </source>
</evidence>
<dbReference type="InterPro" id="IPR022834">
    <property type="entry name" value="AONS_Proteobacteria"/>
</dbReference>
<comment type="subunit">
    <text evidence="4 9">Homodimer.</text>
</comment>
<dbReference type="Proteomes" id="UP000006690">
    <property type="component" value="Chromosome"/>
</dbReference>
<evidence type="ECO:0000256" key="9">
    <source>
        <dbReference type="HAMAP-Rule" id="MF_01693"/>
    </source>
</evidence>
<evidence type="ECO:0000256" key="3">
    <source>
        <dbReference type="ARBA" id="ARBA00010008"/>
    </source>
</evidence>
<keyword evidence="5 9" id="KW-0808">Transferase</keyword>
<evidence type="ECO:0000256" key="5">
    <source>
        <dbReference type="ARBA" id="ARBA00022679"/>
    </source>
</evidence>
<feature type="binding site" evidence="9">
    <location>
        <position position="133"/>
    </location>
    <ligand>
        <name>substrate</name>
    </ligand>
</feature>
<dbReference type="HAMAP" id="MF_01693">
    <property type="entry name" value="BioF_aminotrans_2"/>
    <property type="match status" value="1"/>
</dbReference>
<comment type="pathway">
    <text evidence="2 9">Cofactor biosynthesis; biotin biosynthesis.</text>
</comment>
<keyword evidence="7 9" id="KW-0663">Pyridoxal phosphate</keyword>
<comment type="similarity">
    <text evidence="3 9">Belongs to the class-II pyridoxal-phosphate-dependent aminotransferase family. BioF subfamily.</text>
</comment>
<evidence type="ECO:0000256" key="6">
    <source>
        <dbReference type="ARBA" id="ARBA00022756"/>
    </source>
</evidence>
<dbReference type="GO" id="GO:0008710">
    <property type="term" value="F:8-amino-7-oxononanoate synthase activity"/>
    <property type="evidence" value="ECO:0007669"/>
    <property type="project" value="UniProtKB-UniRule"/>
</dbReference>
<accession>A0A0H3KUB8</accession>
<dbReference type="GO" id="GO:0009102">
    <property type="term" value="P:biotin biosynthetic process"/>
    <property type="evidence" value="ECO:0007669"/>
    <property type="project" value="UniProtKB-UniRule"/>
</dbReference>
<evidence type="ECO:0000256" key="2">
    <source>
        <dbReference type="ARBA" id="ARBA00004746"/>
    </source>
</evidence>
<dbReference type="InterPro" id="IPR004723">
    <property type="entry name" value="AONS_Archaea/Proteobacteria"/>
</dbReference>
<dbReference type="Gene3D" id="3.40.640.10">
    <property type="entry name" value="Type I PLP-dependent aspartate aminotransferase-like (Major domain)"/>
    <property type="match status" value="1"/>
</dbReference>
<dbReference type="UniPathway" id="UPA00078"/>
<dbReference type="CDD" id="cd06454">
    <property type="entry name" value="KBL_like"/>
    <property type="match status" value="1"/>
</dbReference>
<organism evidence="12 13">
    <name type="scientific">Pantoea ananatis (strain AJ13355)</name>
    <dbReference type="NCBI Taxonomy" id="932677"/>
    <lineage>
        <taxon>Bacteria</taxon>
        <taxon>Pseudomonadati</taxon>
        <taxon>Pseudomonadota</taxon>
        <taxon>Gammaproteobacteria</taxon>
        <taxon>Enterobacterales</taxon>
        <taxon>Erwiniaceae</taxon>
        <taxon>Pantoea</taxon>
    </lineage>
</organism>
<dbReference type="PANTHER" id="PTHR13693:SF100">
    <property type="entry name" value="8-AMINO-7-OXONONANOATE SYNTHASE"/>
    <property type="match status" value="1"/>
</dbReference>
<feature type="binding site" evidence="9">
    <location>
        <position position="207"/>
    </location>
    <ligand>
        <name>pyridoxal 5'-phosphate</name>
        <dbReference type="ChEBI" id="CHEBI:597326"/>
    </ligand>
</feature>
<comment type="catalytic activity">
    <reaction evidence="8 9">
        <text>6-carboxyhexanoyl-[ACP] + L-alanine + H(+) = (8S)-8-amino-7-oxononanoate + holo-[ACP] + CO2</text>
        <dbReference type="Rhea" id="RHEA:42288"/>
        <dbReference type="Rhea" id="RHEA-COMP:9685"/>
        <dbReference type="Rhea" id="RHEA-COMP:9955"/>
        <dbReference type="ChEBI" id="CHEBI:15378"/>
        <dbReference type="ChEBI" id="CHEBI:16526"/>
        <dbReference type="ChEBI" id="CHEBI:57972"/>
        <dbReference type="ChEBI" id="CHEBI:64479"/>
        <dbReference type="ChEBI" id="CHEBI:78846"/>
        <dbReference type="ChEBI" id="CHEBI:149468"/>
        <dbReference type="EC" id="2.3.1.47"/>
    </reaction>
</comment>
<dbReference type="Gene3D" id="3.90.1150.10">
    <property type="entry name" value="Aspartate Aminotransferase, domain 1"/>
    <property type="match status" value="1"/>
</dbReference>
<protein>
    <recommendedName>
        <fullName evidence="9">8-amino-7-oxononanoate synthase</fullName>
        <shortName evidence="9">AONS</shortName>
        <ecNumber evidence="9">2.3.1.47</ecNumber>
    </recommendedName>
    <alternativeName>
        <fullName evidence="9">7-keto-8-amino-pelargonic acid synthase</fullName>
        <shortName evidence="9">7-KAP synthase</shortName>
        <shortName evidence="9">KAPA synthase</shortName>
    </alternativeName>
    <alternativeName>
        <fullName evidence="9">8-amino-7-ketopelargonate synthase</fullName>
    </alternativeName>
</protein>
<dbReference type="RefSeq" id="WP_014593219.1">
    <property type="nucleotide sequence ID" value="NC_017531.2"/>
</dbReference>
<dbReference type="HOGENOM" id="CLU_015846_11_2_6"/>
<dbReference type="OrthoDB" id="9807157at2"/>
<keyword evidence="6 9" id="KW-0093">Biotin biosynthesis</keyword>
<evidence type="ECO:0000256" key="10">
    <source>
        <dbReference type="PIRSR" id="PIRSR604723-51"/>
    </source>
</evidence>
<proteinExistence type="inferred from homology"/>
<feature type="binding site" evidence="9">
    <location>
        <position position="350"/>
    </location>
    <ligand>
        <name>substrate</name>
    </ligand>
</feature>
<feature type="binding site" evidence="9">
    <location>
        <position position="21"/>
    </location>
    <ligand>
        <name>substrate</name>
    </ligand>
</feature>
<feature type="binding site" evidence="9">
    <location>
        <position position="233"/>
    </location>
    <ligand>
        <name>pyridoxal 5'-phosphate</name>
        <dbReference type="ChEBI" id="CHEBI:597326"/>
    </ligand>
</feature>
<reference evidence="13" key="1">
    <citation type="journal article" date="2012" name="Appl. Microbiol. Biotechnol.">
        <title>The complete genome sequence of Pantoea ananatis AJ13355, an organism with great biotechnological potential.</title>
        <authorList>
            <person name="Hara Y."/>
            <person name="Kadotani N."/>
            <person name="Izui H."/>
            <person name="Katashkina J.I."/>
            <person name="Kuvaeva T.M."/>
            <person name="Andreeva I.G."/>
            <person name="Golubeva L.I."/>
            <person name="Malko D.B."/>
            <person name="Makeev V.J."/>
            <person name="Mashko S.V."/>
            <person name="Kozlov Y.I."/>
        </authorList>
    </citation>
    <scope>NUCLEOTIDE SEQUENCE [LARGE SCALE GENOMIC DNA]</scope>
    <source>
        <strain evidence="13">AJ13355</strain>
    </source>
</reference>
<evidence type="ECO:0000256" key="8">
    <source>
        <dbReference type="ARBA" id="ARBA00047715"/>
    </source>
</evidence>
<dbReference type="PROSITE" id="PS00599">
    <property type="entry name" value="AA_TRANSFER_CLASS_2"/>
    <property type="match status" value="1"/>
</dbReference>
<evidence type="ECO:0000259" key="11">
    <source>
        <dbReference type="Pfam" id="PF00155"/>
    </source>
</evidence>
<dbReference type="KEGG" id="paj:PAJ_0536"/>
<gene>
    <name evidence="9 12" type="primary">bioF</name>
    <name evidence="12" type="ordered locus">PAJ_0536</name>
</gene>
<dbReference type="Pfam" id="PF00155">
    <property type="entry name" value="Aminotran_1_2"/>
    <property type="match status" value="1"/>
</dbReference>
<dbReference type="GO" id="GO:0030170">
    <property type="term" value="F:pyridoxal phosphate binding"/>
    <property type="evidence" value="ECO:0007669"/>
    <property type="project" value="UniProtKB-UniRule"/>
</dbReference>
<sequence>MSWQQRIQQALIQRRAEDGWRERRVIEENQTRLIRHAGQTFRHFSSNDYLGLSQHPAVMAGWQQGVDEAGAGAGASGHVTGFHRLHAELEAQLADWLGYSRALLFISGFAANQAVIHLLAEKNDRILADKLTHASLLEAASQSPAQLRRFTHNDPLSLAKRLDAPCEGQTLVVTEGVFSMDGDSAPLQAIADRAKHAGACLLVDDAHGIGVTGEHGRGSCWAQGMKPDLLVVTFGKAFGVSGAALLCDEATADYFVQFSRHLIYSTAMPPAQASALLASLKQVQAGDDRRQRLARNIAHFRHGAASLPWQLMASSSAIQPLIVGDNGEALALSARLARAGCWVSAIRPPTVPPGTARLRITLTAVHEPEDIDALLEALYDAAG</sequence>
<comment type="function">
    <text evidence="9">Catalyzes the decarboxylative condensation of pimeloyl-[acyl-carrier protein] and L-alanine to produce 8-amino-7-oxononanoate (AON), [acyl-carrier protein], and carbon dioxide.</text>
</comment>
<evidence type="ECO:0000313" key="13">
    <source>
        <dbReference type="Proteomes" id="UP000006690"/>
    </source>
</evidence>
<feature type="binding site" evidence="9">
    <location>
        <begin position="108"/>
        <end position="109"/>
    </location>
    <ligand>
        <name>pyridoxal 5'-phosphate</name>
        <dbReference type="ChEBI" id="CHEBI:597326"/>
    </ligand>
</feature>
<dbReference type="eggNOG" id="COG0156">
    <property type="taxonomic scope" value="Bacteria"/>
</dbReference>
<dbReference type="InterPro" id="IPR015424">
    <property type="entry name" value="PyrdxlP-dep_Trfase"/>
</dbReference>
<comment type="cofactor">
    <cofactor evidence="1 9 10">
        <name>pyridoxal 5'-phosphate</name>
        <dbReference type="ChEBI" id="CHEBI:597326"/>
    </cofactor>
</comment>
<feature type="modified residue" description="N6-(pyridoxal phosphate)lysine" evidence="9 10">
    <location>
        <position position="236"/>
    </location>
</feature>
<dbReference type="PANTHER" id="PTHR13693">
    <property type="entry name" value="CLASS II AMINOTRANSFERASE/8-AMINO-7-OXONONANOATE SYNTHASE"/>
    <property type="match status" value="1"/>
</dbReference>
<evidence type="ECO:0000256" key="7">
    <source>
        <dbReference type="ARBA" id="ARBA00022898"/>
    </source>
</evidence>